<organism evidence="1 2">
    <name type="scientific">Vespula vulgaris</name>
    <name type="common">Yellow jacket</name>
    <name type="synonym">Wasp</name>
    <dbReference type="NCBI Taxonomy" id="7454"/>
    <lineage>
        <taxon>Eukaryota</taxon>
        <taxon>Metazoa</taxon>
        <taxon>Ecdysozoa</taxon>
        <taxon>Arthropoda</taxon>
        <taxon>Hexapoda</taxon>
        <taxon>Insecta</taxon>
        <taxon>Pterygota</taxon>
        <taxon>Neoptera</taxon>
        <taxon>Endopterygota</taxon>
        <taxon>Hymenoptera</taxon>
        <taxon>Apocrita</taxon>
        <taxon>Aculeata</taxon>
        <taxon>Vespoidea</taxon>
        <taxon>Vespidae</taxon>
        <taxon>Vespinae</taxon>
        <taxon>Vespula</taxon>
    </lineage>
</organism>
<dbReference type="Proteomes" id="UP000614350">
    <property type="component" value="Unassembled WGS sequence"/>
</dbReference>
<accession>A0A834NI76</accession>
<sequence>MVFRRPQGVRFSIEIVPHGIAFVEVKCSKREGGGEDMKWYFTSKNPRFSRLDMTLETVLSLLMVLLVVPTEGNLKGRNETRRRNEKLRDEWLAPCQLGVGEKNGSTSLLGQGTKGVYSTRGTFPTFRNSIRFEEIEEGSLLPFRRHLDDRKESFNGGDS</sequence>
<dbReference type="EMBL" id="JACSEA010000002">
    <property type="protein sequence ID" value="KAF7408393.1"/>
    <property type="molecule type" value="Genomic_DNA"/>
</dbReference>
<comment type="caution">
    <text evidence="1">The sequence shown here is derived from an EMBL/GenBank/DDBJ whole genome shotgun (WGS) entry which is preliminary data.</text>
</comment>
<gene>
    <name evidence="1" type="ORF">HZH66_002930</name>
</gene>
<evidence type="ECO:0000313" key="1">
    <source>
        <dbReference type="EMBL" id="KAF7408393.1"/>
    </source>
</evidence>
<evidence type="ECO:0000313" key="2">
    <source>
        <dbReference type="Proteomes" id="UP000614350"/>
    </source>
</evidence>
<keyword evidence="2" id="KW-1185">Reference proteome</keyword>
<name>A0A834NI76_VESVU</name>
<reference evidence="1" key="1">
    <citation type="journal article" date="2020" name="G3 (Bethesda)">
        <title>High-Quality Assemblies for Three Invasive Social Wasps from the &lt;i&gt;Vespula&lt;/i&gt; Genus.</title>
        <authorList>
            <person name="Harrop T.W.R."/>
            <person name="Guhlin J."/>
            <person name="McLaughlin G.M."/>
            <person name="Permina E."/>
            <person name="Stockwell P."/>
            <person name="Gilligan J."/>
            <person name="Le Lec M.F."/>
            <person name="Gruber M.A.M."/>
            <person name="Quinn O."/>
            <person name="Lovegrove M."/>
            <person name="Duncan E.J."/>
            <person name="Remnant E.J."/>
            <person name="Van Eeckhoven J."/>
            <person name="Graham B."/>
            <person name="Knapp R.A."/>
            <person name="Langford K.W."/>
            <person name="Kronenberg Z."/>
            <person name="Press M.O."/>
            <person name="Eacker S.M."/>
            <person name="Wilson-Rankin E.E."/>
            <person name="Purcell J."/>
            <person name="Lester P.J."/>
            <person name="Dearden P.K."/>
        </authorList>
    </citation>
    <scope>NUCLEOTIDE SEQUENCE</scope>
    <source>
        <strain evidence="1">Marl-1</strain>
    </source>
</reference>
<proteinExistence type="predicted"/>
<dbReference type="AlphaFoldDB" id="A0A834NI76"/>
<protein>
    <submittedName>
        <fullName evidence="1">Uncharacterized protein</fullName>
    </submittedName>
</protein>